<dbReference type="PANTHER" id="PTHR43140:SF1">
    <property type="entry name" value="TYPE I RESTRICTION ENZYME ECOKI SPECIFICITY SUBUNIT"/>
    <property type="match status" value="1"/>
</dbReference>
<comment type="caution">
    <text evidence="3">The sequence shown here is derived from an EMBL/GenBank/DDBJ whole genome shotgun (WGS) entry which is preliminary data.</text>
</comment>
<sequence length="448" mass="49869">MPRYPNYKPSGVEWLGEVPAHWRVDRLKASIESARNGIWGEEPKGDTDDIACVRVADFDRIGVKVKAPIPTVRSITEKERAGRLLRKGDLLLEKSGGGELQPVGQVVMYQLDTPAVCSNFVARVALASGMSAGFWNYVHSAAYSVGVNVGAINQTSGIQNLDQDRYFNERAPFPPLNEQTAIATFLDQETAKLDALIAEQEKLIALLAEKRQATISHAVTRGLNPGVPMRDSGVAWLGEVPGHWDVTRLKHATEFVVDCPHETPTYDDDGLYRVIRTADVSEGQLHLDAMYSVAQGEYQRRIRRMALEAGDIVYGREGERWGFAAQVPESEMFCLGQRMMQFRSASTMHARFLMWQLTARSTYRQGELDTVGATSPHVNVGTIRNYVLTKPPVVEQRLISEFLDIETKKLDRLYGEAQRTISLLKERRAALIAAAVTGQIDVRGWQAA</sequence>
<evidence type="ECO:0000313" key="3">
    <source>
        <dbReference type="EMBL" id="RZS58759.1"/>
    </source>
</evidence>
<organism evidence="3 4">
    <name type="scientific">Sphaerotilus mobilis</name>
    <dbReference type="NCBI Taxonomy" id="47994"/>
    <lineage>
        <taxon>Bacteria</taxon>
        <taxon>Pseudomonadati</taxon>
        <taxon>Pseudomonadota</taxon>
        <taxon>Betaproteobacteria</taxon>
        <taxon>Burkholderiales</taxon>
        <taxon>Sphaerotilaceae</taxon>
        <taxon>Sphaerotilus</taxon>
    </lineage>
</organism>
<reference evidence="3 4" key="1">
    <citation type="submission" date="2019-02" db="EMBL/GenBank/DDBJ databases">
        <title>Genomic Encyclopedia of Type Strains, Phase IV (KMG-IV): sequencing the most valuable type-strain genomes for metagenomic binning, comparative biology and taxonomic classification.</title>
        <authorList>
            <person name="Goeker M."/>
        </authorList>
    </citation>
    <scope>NUCLEOTIDE SEQUENCE [LARGE SCALE GENOMIC DNA]</scope>
    <source>
        <strain evidence="3 4">DSM 10617</strain>
    </source>
</reference>
<name>A0A4Q7LXK6_9BURK</name>
<dbReference type="InterPro" id="IPR044946">
    <property type="entry name" value="Restrct_endonuc_typeI_TRD_sf"/>
</dbReference>
<dbReference type="InterPro" id="IPR051212">
    <property type="entry name" value="Type-I_RE_S_subunit"/>
</dbReference>
<dbReference type="Proteomes" id="UP000293433">
    <property type="component" value="Unassembled WGS sequence"/>
</dbReference>
<gene>
    <name evidence="3" type="ORF">EV685_1059</name>
</gene>
<dbReference type="SUPFAM" id="SSF116734">
    <property type="entry name" value="DNA methylase specificity domain"/>
    <property type="match status" value="2"/>
</dbReference>
<protein>
    <submittedName>
        <fullName evidence="3">Type I restriction enzyme S subunit</fullName>
    </submittedName>
</protein>
<keyword evidence="1" id="KW-0680">Restriction system</keyword>
<dbReference type="AlphaFoldDB" id="A0A4Q7LXK6"/>
<keyword evidence="2" id="KW-0238">DNA-binding</keyword>
<dbReference type="Gene3D" id="1.10.287.1120">
    <property type="entry name" value="Bipartite methylase S protein"/>
    <property type="match status" value="1"/>
</dbReference>
<evidence type="ECO:0000256" key="1">
    <source>
        <dbReference type="ARBA" id="ARBA00022747"/>
    </source>
</evidence>
<keyword evidence="4" id="KW-1185">Reference proteome</keyword>
<dbReference type="PANTHER" id="PTHR43140">
    <property type="entry name" value="TYPE-1 RESTRICTION ENZYME ECOKI SPECIFICITY PROTEIN"/>
    <property type="match status" value="1"/>
</dbReference>
<dbReference type="EMBL" id="SGWV01000007">
    <property type="protein sequence ID" value="RZS58759.1"/>
    <property type="molecule type" value="Genomic_DNA"/>
</dbReference>
<evidence type="ECO:0000313" key="4">
    <source>
        <dbReference type="Proteomes" id="UP000293433"/>
    </source>
</evidence>
<dbReference type="GO" id="GO:0003677">
    <property type="term" value="F:DNA binding"/>
    <property type="evidence" value="ECO:0007669"/>
    <property type="project" value="UniProtKB-KW"/>
</dbReference>
<evidence type="ECO:0000256" key="2">
    <source>
        <dbReference type="ARBA" id="ARBA00023125"/>
    </source>
</evidence>
<proteinExistence type="predicted"/>
<dbReference type="GO" id="GO:0009307">
    <property type="term" value="P:DNA restriction-modification system"/>
    <property type="evidence" value="ECO:0007669"/>
    <property type="project" value="UniProtKB-KW"/>
</dbReference>
<dbReference type="Gene3D" id="3.90.220.20">
    <property type="entry name" value="DNA methylase specificity domains"/>
    <property type="match status" value="2"/>
</dbReference>
<accession>A0A4Q7LXK6</accession>